<feature type="compositionally biased region" description="Polar residues" evidence="1">
    <location>
        <begin position="41"/>
        <end position="53"/>
    </location>
</feature>
<evidence type="ECO:0000256" key="1">
    <source>
        <dbReference type="SAM" id="MobiDB-lite"/>
    </source>
</evidence>
<gene>
    <name evidence="2" type="ORF">AVEN_200244_1</name>
</gene>
<feature type="region of interest" description="Disordered" evidence="1">
    <location>
        <begin position="37"/>
        <end position="96"/>
    </location>
</feature>
<dbReference type="EMBL" id="BGPR01000421">
    <property type="protein sequence ID" value="GBM19306.1"/>
    <property type="molecule type" value="Genomic_DNA"/>
</dbReference>
<name>A0A4Y2DTD9_ARAVE</name>
<evidence type="ECO:0000313" key="3">
    <source>
        <dbReference type="Proteomes" id="UP000499080"/>
    </source>
</evidence>
<proteinExistence type="predicted"/>
<dbReference type="AlphaFoldDB" id="A0A4Y2DTD9"/>
<comment type="caution">
    <text evidence="2">The sequence shown here is derived from an EMBL/GenBank/DDBJ whole genome shotgun (WGS) entry which is preliminary data.</text>
</comment>
<accession>A0A4Y2DTD9</accession>
<sequence length="138" mass="15908">MIQASIAQPIHFKRNRLKANNSKQHFIGQFRNANLRDTERQMTAGSTFLLQNSERPRSRSPSSSPFTDLPNDDITKKWIQKGNNDGNNKRNKRPLSTRTQQVFWSFANSSKCVSHSLSLVVFNTRRFKTGVRAVIRDM</sequence>
<evidence type="ECO:0000313" key="2">
    <source>
        <dbReference type="EMBL" id="GBM19306.1"/>
    </source>
</evidence>
<reference evidence="2 3" key="1">
    <citation type="journal article" date="2019" name="Sci. Rep.">
        <title>Orb-weaving spider Araneus ventricosus genome elucidates the spidroin gene catalogue.</title>
        <authorList>
            <person name="Kono N."/>
            <person name="Nakamura H."/>
            <person name="Ohtoshi R."/>
            <person name="Moran D.A.P."/>
            <person name="Shinohara A."/>
            <person name="Yoshida Y."/>
            <person name="Fujiwara M."/>
            <person name="Mori M."/>
            <person name="Tomita M."/>
            <person name="Arakawa K."/>
        </authorList>
    </citation>
    <scope>NUCLEOTIDE SEQUENCE [LARGE SCALE GENOMIC DNA]</scope>
</reference>
<keyword evidence="3" id="KW-1185">Reference proteome</keyword>
<protein>
    <submittedName>
        <fullName evidence="2">Uncharacterized protein</fullName>
    </submittedName>
</protein>
<dbReference type="Proteomes" id="UP000499080">
    <property type="component" value="Unassembled WGS sequence"/>
</dbReference>
<organism evidence="2 3">
    <name type="scientific">Araneus ventricosus</name>
    <name type="common">Orbweaver spider</name>
    <name type="synonym">Epeira ventricosa</name>
    <dbReference type="NCBI Taxonomy" id="182803"/>
    <lineage>
        <taxon>Eukaryota</taxon>
        <taxon>Metazoa</taxon>
        <taxon>Ecdysozoa</taxon>
        <taxon>Arthropoda</taxon>
        <taxon>Chelicerata</taxon>
        <taxon>Arachnida</taxon>
        <taxon>Araneae</taxon>
        <taxon>Araneomorphae</taxon>
        <taxon>Entelegynae</taxon>
        <taxon>Araneoidea</taxon>
        <taxon>Araneidae</taxon>
        <taxon>Araneus</taxon>
    </lineage>
</organism>